<sequence length="78" mass="8570">MPILLSIGLIEAINLQSTSQTTMNLLAQHKSSHVIKNSHPTSKSQASLNALSVENEDSSRGFQTEKMYLEIPRAALTF</sequence>
<evidence type="ECO:0000313" key="3">
    <source>
        <dbReference type="Proteomes" id="UP001054945"/>
    </source>
</evidence>
<comment type="caution">
    <text evidence="2">The sequence shown here is derived from an EMBL/GenBank/DDBJ whole genome shotgun (WGS) entry which is preliminary data.</text>
</comment>
<reference evidence="2 3" key="1">
    <citation type="submission" date="2021-06" db="EMBL/GenBank/DDBJ databases">
        <title>Caerostris extrusa draft genome.</title>
        <authorList>
            <person name="Kono N."/>
            <person name="Arakawa K."/>
        </authorList>
    </citation>
    <scope>NUCLEOTIDE SEQUENCE [LARGE SCALE GENOMIC DNA]</scope>
</reference>
<accession>A0AAV4SQM5</accession>
<dbReference type="Proteomes" id="UP001054945">
    <property type="component" value="Unassembled WGS sequence"/>
</dbReference>
<proteinExistence type="predicted"/>
<evidence type="ECO:0000313" key="2">
    <source>
        <dbReference type="EMBL" id="GIY36713.1"/>
    </source>
</evidence>
<dbReference type="EMBL" id="BPLR01010079">
    <property type="protein sequence ID" value="GIY36713.1"/>
    <property type="molecule type" value="Genomic_DNA"/>
</dbReference>
<dbReference type="AlphaFoldDB" id="A0AAV4SQM5"/>
<name>A0AAV4SQM5_CAEEX</name>
<feature type="compositionally biased region" description="Polar residues" evidence="1">
    <location>
        <begin position="34"/>
        <end position="52"/>
    </location>
</feature>
<evidence type="ECO:0000256" key="1">
    <source>
        <dbReference type="SAM" id="MobiDB-lite"/>
    </source>
</evidence>
<gene>
    <name evidence="2" type="ORF">CEXT_330701</name>
</gene>
<keyword evidence="3" id="KW-1185">Reference proteome</keyword>
<protein>
    <submittedName>
        <fullName evidence="2">Uncharacterized protein</fullName>
    </submittedName>
</protein>
<organism evidence="2 3">
    <name type="scientific">Caerostris extrusa</name>
    <name type="common">Bark spider</name>
    <name type="synonym">Caerostris bankana</name>
    <dbReference type="NCBI Taxonomy" id="172846"/>
    <lineage>
        <taxon>Eukaryota</taxon>
        <taxon>Metazoa</taxon>
        <taxon>Ecdysozoa</taxon>
        <taxon>Arthropoda</taxon>
        <taxon>Chelicerata</taxon>
        <taxon>Arachnida</taxon>
        <taxon>Araneae</taxon>
        <taxon>Araneomorphae</taxon>
        <taxon>Entelegynae</taxon>
        <taxon>Araneoidea</taxon>
        <taxon>Araneidae</taxon>
        <taxon>Caerostris</taxon>
    </lineage>
</organism>
<feature type="region of interest" description="Disordered" evidence="1">
    <location>
        <begin position="31"/>
        <end position="57"/>
    </location>
</feature>